<dbReference type="GO" id="GO:0006596">
    <property type="term" value="P:polyamine biosynthetic process"/>
    <property type="evidence" value="ECO:0007669"/>
    <property type="project" value="InterPro"/>
</dbReference>
<dbReference type="SUPFAM" id="SSF50621">
    <property type="entry name" value="Alanine racemase C-terminal domain-like"/>
    <property type="match status" value="1"/>
</dbReference>
<organism evidence="6 8">
    <name type="scientific">Pseudomonas syringae pv. delphinii</name>
    <dbReference type="NCBI Taxonomy" id="192088"/>
    <lineage>
        <taxon>Bacteria</taxon>
        <taxon>Pseudomonadati</taxon>
        <taxon>Pseudomonadota</taxon>
        <taxon>Gammaproteobacteria</taxon>
        <taxon>Pseudomonadales</taxon>
        <taxon>Pseudomonadaceae</taxon>
        <taxon>Pseudomonas</taxon>
    </lineage>
</organism>
<dbReference type="GO" id="GO:0008836">
    <property type="term" value="F:diaminopimelate decarboxylase activity"/>
    <property type="evidence" value="ECO:0007669"/>
    <property type="project" value="TreeGrafter"/>
</dbReference>
<evidence type="ECO:0000313" key="7">
    <source>
        <dbReference type="Proteomes" id="UP000267908"/>
    </source>
</evidence>
<keyword evidence="2 3" id="KW-0663">Pyridoxal phosphate</keyword>
<evidence type="ECO:0000313" key="5">
    <source>
        <dbReference type="EMBL" id="RMP14535.1"/>
    </source>
</evidence>
<dbReference type="Pfam" id="PF02784">
    <property type="entry name" value="Orn_Arg_deC_N"/>
    <property type="match status" value="1"/>
</dbReference>
<dbReference type="PRINTS" id="PR01182">
    <property type="entry name" value="ORNDCRBXLASE"/>
</dbReference>
<reference evidence="7 8" key="1">
    <citation type="submission" date="2018-08" db="EMBL/GenBank/DDBJ databases">
        <title>Recombination of ecologically and evolutionarily significant loci maintains genetic cohesion in the Pseudomonas syringae species complex.</title>
        <authorList>
            <person name="Dillon M."/>
            <person name="Thakur S."/>
            <person name="Almeida R.N.D."/>
            <person name="Weir B.S."/>
            <person name="Guttman D.S."/>
        </authorList>
    </citation>
    <scope>NUCLEOTIDE SEQUENCE [LARGE SCALE GENOMIC DNA]</scope>
    <source>
        <strain evidence="6 8">ICMP 13052</strain>
        <strain evidence="5 7">ICMP 4330</strain>
    </source>
</reference>
<feature type="modified residue" description="N6-(pyridoxal phosphate)lysine" evidence="3">
    <location>
        <position position="93"/>
    </location>
</feature>
<dbReference type="CDD" id="cd06843">
    <property type="entry name" value="PLPDE_III_PvsE_like"/>
    <property type="match status" value="1"/>
</dbReference>
<proteinExistence type="predicted"/>
<comment type="caution">
    <text evidence="6">The sequence shown here is derived from an EMBL/GenBank/DDBJ whole genome shotgun (WGS) entry which is preliminary data.</text>
</comment>
<evidence type="ECO:0000256" key="1">
    <source>
        <dbReference type="ARBA" id="ARBA00001933"/>
    </source>
</evidence>
<dbReference type="InterPro" id="IPR022644">
    <property type="entry name" value="De-COase2_N"/>
</dbReference>
<dbReference type="PRINTS" id="PR01179">
    <property type="entry name" value="ODADCRBXLASE"/>
</dbReference>
<sequence>MPASRLPAKPTSRCVWPPRPTVRPIMYAWRHRGARRLVMHKLPETVLGAIHEARALERDPLAAFIYDLDALQQHVSEVMAALPAGVELYYAIKANSEALMLETLAPLVSGFEISSGGEIERVMACPTRKPYVFSGPGKLDSDLRSALLNKVEAVHLESLNEIQRLQHLAEQTGRVQPVFIRINPQLPAAQSSKLAMAGTATPFGIDEADLAEAVRLVDSATHLTLKGFHVHAMSHQMSVERHEQLLDFYLQRWQAWKALARHPEQLTHFNVGGGIGVDYLNSQQFDWQRLCRHLEKRLGEQPDAPILRFEPGRFISAYCGYYVIEVLDRKTSHGEHFLVCRGGTHQFRLPVAQSHDHPVIHLPSMPPTAASPEQAYTVVGQLCTPKDVLSRRQRFSGVNIGDLLVLPMAGAYGYNISHADFLCHPRPPQHFVRNGERVSQ</sequence>
<dbReference type="PANTHER" id="PTHR43727">
    <property type="entry name" value="DIAMINOPIMELATE DECARBOXYLASE"/>
    <property type="match status" value="1"/>
</dbReference>
<dbReference type="Gene3D" id="3.20.20.10">
    <property type="entry name" value="Alanine racemase"/>
    <property type="match status" value="1"/>
</dbReference>
<dbReference type="InterPro" id="IPR029066">
    <property type="entry name" value="PLP-binding_barrel"/>
</dbReference>
<evidence type="ECO:0000256" key="2">
    <source>
        <dbReference type="ARBA" id="ARBA00022898"/>
    </source>
</evidence>
<dbReference type="PANTHER" id="PTHR43727:SF2">
    <property type="entry name" value="GROUP IV DECARBOXYLASE"/>
    <property type="match status" value="1"/>
</dbReference>
<dbReference type="AlphaFoldDB" id="A0A0P9PYA8"/>
<feature type="active site" description="Proton donor" evidence="3">
    <location>
        <position position="383"/>
    </location>
</feature>
<accession>A0A0P9PYA8</accession>
<dbReference type="SUPFAM" id="SSF51419">
    <property type="entry name" value="PLP-binding barrel"/>
    <property type="match status" value="1"/>
</dbReference>
<comment type="cofactor">
    <cofactor evidence="1 3">
        <name>pyridoxal 5'-phosphate</name>
        <dbReference type="ChEBI" id="CHEBI:597326"/>
    </cofactor>
</comment>
<name>A0A0P9PYA8_9PSED</name>
<dbReference type="Gene3D" id="2.40.37.10">
    <property type="entry name" value="Lyase, Ornithine Decarboxylase, Chain A, domain 1"/>
    <property type="match status" value="1"/>
</dbReference>
<dbReference type="Proteomes" id="UP000269044">
    <property type="component" value="Unassembled WGS sequence"/>
</dbReference>
<dbReference type="EMBL" id="RBQG01000134">
    <property type="protein sequence ID" value="RMP14535.1"/>
    <property type="molecule type" value="Genomic_DNA"/>
</dbReference>
<dbReference type="InterPro" id="IPR002433">
    <property type="entry name" value="Orn_de-COase"/>
</dbReference>
<protein>
    <submittedName>
        <fullName evidence="6">Diaminopimelate decarboxylase</fullName>
    </submittedName>
</protein>
<evidence type="ECO:0000313" key="8">
    <source>
        <dbReference type="Proteomes" id="UP000269044"/>
    </source>
</evidence>
<feature type="domain" description="Orn/DAP/Arg decarboxylase 2 N-terminal" evidence="4">
    <location>
        <begin position="70"/>
        <end position="317"/>
    </location>
</feature>
<dbReference type="InterPro" id="IPR009006">
    <property type="entry name" value="Ala_racemase/Decarboxylase_C"/>
</dbReference>
<dbReference type="InterPro" id="IPR000183">
    <property type="entry name" value="Orn/DAP/Arg_de-COase"/>
</dbReference>
<gene>
    <name evidence="6" type="ORF">ALQ08_103633</name>
    <name evidence="5" type="ORF">ALQ28_103443</name>
</gene>
<dbReference type="GO" id="GO:0009089">
    <property type="term" value="P:lysine biosynthetic process via diaminopimelate"/>
    <property type="evidence" value="ECO:0007669"/>
    <property type="project" value="TreeGrafter"/>
</dbReference>
<evidence type="ECO:0000256" key="3">
    <source>
        <dbReference type="PIRSR" id="PIRSR600183-50"/>
    </source>
</evidence>
<dbReference type="EMBL" id="RBRA01000321">
    <property type="protein sequence ID" value="RMQ17870.1"/>
    <property type="molecule type" value="Genomic_DNA"/>
</dbReference>
<dbReference type="Proteomes" id="UP000267908">
    <property type="component" value="Unassembled WGS sequence"/>
</dbReference>
<evidence type="ECO:0000313" key="6">
    <source>
        <dbReference type="EMBL" id="RMQ17870.1"/>
    </source>
</evidence>
<evidence type="ECO:0000259" key="4">
    <source>
        <dbReference type="Pfam" id="PF02784"/>
    </source>
</evidence>